<evidence type="ECO:0000256" key="1">
    <source>
        <dbReference type="ARBA" id="ARBA00006847"/>
    </source>
</evidence>
<name>A0A177NVF7_9GAMM</name>
<evidence type="ECO:0000313" key="11">
    <source>
        <dbReference type="EMBL" id="OAI21614.1"/>
    </source>
</evidence>
<dbReference type="GO" id="GO:0051607">
    <property type="term" value="P:defense response to virus"/>
    <property type="evidence" value="ECO:0007669"/>
    <property type="project" value="UniProtKB-KW"/>
</dbReference>
<organism evidence="11 12">
    <name type="scientific">Methylomonas lenta</name>
    <dbReference type="NCBI Taxonomy" id="980561"/>
    <lineage>
        <taxon>Bacteria</taxon>
        <taxon>Pseudomonadati</taxon>
        <taxon>Pseudomonadota</taxon>
        <taxon>Gammaproteobacteria</taxon>
        <taxon>Methylococcales</taxon>
        <taxon>Methylococcaceae</taxon>
        <taxon>Methylomonas</taxon>
    </lineage>
</organism>
<feature type="compositionally biased region" description="Basic and acidic residues" evidence="9">
    <location>
        <begin position="512"/>
        <end position="523"/>
    </location>
</feature>
<proteinExistence type="inferred from homology"/>
<dbReference type="Pfam" id="PF21384">
    <property type="entry name" value="Cas3_I-F_Cas2"/>
    <property type="match status" value="1"/>
</dbReference>
<dbReference type="InterPro" id="IPR048823">
    <property type="entry name" value="Cas3_I-F_Cas2"/>
</dbReference>
<dbReference type="GO" id="GO:0046872">
    <property type="term" value="F:metal ion binding"/>
    <property type="evidence" value="ECO:0007669"/>
    <property type="project" value="UniProtKB-KW"/>
</dbReference>
<evidence type="ECO:0000313" key="12">
    <source>
        <dbReference type="Proteomes" id="UP000078476"/>
    </source>
</evidence>
<keyword evidence="8" id="KW-0051">Antiviral defense</keyword>
<evidence type="ECO:0000259" key="10">
    <source>
        <dbReference type="PROSITE" id="PS51643"/>
    </source>
</evidence>
<dbReference type="AlphaFoldDB" id="A0A177NVF7"/>
<evidence type="ECO:0000256" key="6">
    <source>
        <dbReference type="ARBA" id="ARBA00022806"/>
    </source>
</evidence>
<evidence type="ECO:0000256" key="4">
    <source>
        <dbReference type="ARBA" id="ARBA00022741"/>
    </source>
</evidence>
<dbReference type="RefSeq" id="WP_066976321.1">
    <property type="nucleotide sequence ID" value="NZ_LUUI01000007.1"/>
</dbReference>
<keyword evidence="6" id="KW-0347">Helicase</keyword>
<dbReference type="EMBL" id="LUUI01000007">
    <property type="protein sequence ID" value="OAI21614.1"/>
    <property type="molecule type" value="Genomic_DNA"/>
</dbReference>
<gene>
    <name evidence="11" type="ORF">A1359_19125</name>
</gene>
<evidence type="ECO:0000256" key="8">
    <source>
        <dbReference type="ARBA" id="ARBA00023118"/>
    </source>
</evidence>
<dbReference type="InterPro" id="IPR006483">
    <property type="entry name" value="CRISPR-assoc_Cas3_HD"/>
</dbReference>
<dbReference type="Gene3D" id="1.10.3210.30">
    <property type="match status" value="1"/>
</dbReference>
<evidence type="ECO:0000256" key="9">
    <source>
        <dbReference type="SAM" id="MobiDB-lite"/>
    </source>
</evidence>
<dbReference type="STRING" id="980561.A1359_19125"/>
<keyword evidence="12" id="KW-1185">Reference proteome</keyword>
<dbReference type="Proteomes" id="UP000078476">
    <property type="component" value="Unassembled WGS sequence"/>
</dbReference>
<protein>
    <recommendedName>
        <fullName evidence="10">HD Cas3-type domain-containing protein</fullName>
    </recommendedName>
</protein>
<dbReference type="Pfam" id="PF22590">
    <property type="entry name" value="Cas3-like_C_2"/>
    <property type="match status" value="1"/>
</dbReference>
<dbReference type="InterPro" id="IPR038257">
    <property type="entry name" value="CRISPR-assoc_Cas3_HD_sf"/>
</dbReference>
<dbReference type="NCBIfam" id="TIGR02562">
    <property type="entry name" value="cas3_yersinia"/>
    <property type="match status" value="1"/>
</dbReference>
<comment type="similarity">
    <text evidence="2">In the central section; belongs to the CRISPR-associated helicase Cas3 family.</text>
</comment>
<keyword evidence="4" id="KW-0547">Nucleotide-binding</keyword>
<feature type="region of interest" description="Disordered" evidence="9">
    <location>
        <begin position="510"/>
        <end position="531"/>
    </location>
</feature>
<dbReference type="GO" id="GO:0016787">
    <property type="term" value="F:hydrolase activity"/>
    <property type="evidence" value="ECO:0007669"/>
    <property type="project" value="UniProtKB-KW"/>
</dbReference>
<evidence type="ECO:0000256" key="2">
    <source>
        <dbReference type="ARBA" id="ARBA00009046"/>
    </source>
</evidence>
<evidence type="ECO:0000256" key="7">
    <source>
        <dbReference type="ARBA" id="ARBA00022840"/>
    </source>
</evidence>
<evidence type="ECO:0000256" key="3">
    <source>
        <dbReference type="ARBA" id="ARBA00022723"/>
    </source>
</evidence>
<sequence>MMVTFVSQCQKKALNRTRRVLDAFANRIGDNTWQTVITEEGLIAVKTLLRKTATKNTAVSCHWIRSRSRSDLVWIVGNRRRFNSEGVVPVNVTEAEIEKFMDKYQWQTIDLIKYAAAIAGLFHDFGKATSLFQKKINPDEKASNFEPYRHEWISFRLFQAFVSKQNDEEWLISLSDIGRDNFANCFRDGIDKANKPKLSGLPAFAKLVAWLIVTHHKLPVYPGWKENDNPTLKNVDLWIDDDFTALWNSHNCKDADQLDRIEENWRFCDLPAQSMQWRSKACSLASEALADIRPWLSSKTDWLNDQLFTTHLSRLCLVLSDHYYSSLSSKELQEMKVEKWRNPNYRVYANTEWIDGKKQYKQQLDEHLIAVAHFAEKIVKDLKKLNHSLEPLEPNDALTGDVPKKYQDDFGWQDKAYKLVSKVGKEAINKGFFGINLASTGKGKTRANARIMTALGEQTGRIRFSVAMGLRVLTLQTGREFQDELNLTEKELAIAVGGIAIKLLFEQQTQSAREERENEKQTAEESGSASQEELVDADIKIHYSGVENEHSLSRWTKTQKGLDALISAPVLVSTIDHLVPATEGTKGGKHIPAMLRLLTSDLVLDEPDDFGLSDLPALCRLVHWAGVSGSRVLLSSATLPPALVYALFQAYQAGWSEYAKANLENWSGEILCAWFDEKNICHDEQIKEFIDFQATHEKLIKKRVEYLQTLPPKRIADIIDIPENNGKSVIDSMADTIHAGAIRLHQEHCLIGNEKIISIGLVRMANINPLVAIAKALLAKVPSEDTCIHYCVYHSRYPLAIRAAIEQRLDSLLYRKDEQAIWQQPEIQQALKKHPESKHHIFIVLASPVAEVGRNHDYDWAIVEPSSMRSIIQLAGRVLRHRNKTPEKPNVLLLNKNYKALCKKRICFERPGFESSGLIMEKHDLHDILDEEQFQKITAIHRIHLPKDYRKNNKHLENLALFEQRALAKQLFGDKDPRSGELLDDEKPANLWWKNQPHWCGEVQRQQRFRDSKKDEAYYLWLENEFSKPKWRWKNENVSPPEFAEPPIEIKMDERDYHEKGNYFWFEQDALTIYQQLASDFGWALKEISDRFGEVRLIEYEKAEAAEYNFHPFLGVYQDIGSNE</sequence>
<dbReference type="SUPFAM" id="SSF52540">
    <property type="entry name" value="P-loop containing nucleoside triphosphate hydrolases"/>
    <property type="match status" value="1"/>
</dbReference>
<dbReference type="GO" id="GO:0005524">
    <property type="term" value="F:ATP binding"/>
    <property type="evidence" value="ECO:0007669"/>
    <property type="project" value="UniProtKB-KW"/>
</dbReference>
<keyword evidence="3" id="KW-0479">Metal-binding</keyword>
<keyword evidence="7" id="KW-0067">ATP-binding</keyword>
<dbReference type="InterPro" id="IPR013395">
    <property type="entry name" value="CRISPR-assoc_Cas3_yers"/>
</dbReference>
<dbReference type="PROSITE" id="PS51643">
    <property type="entry name" value="HD_CAS3"/>
    <property type="match status" value="1"/>
</dbReference>
<dbReference type="OrthoDB" id="220028at2"/>
<dbReference type="InterPro" id="IPR027417">
    <property type="entry name" value="P-loop_NTPase"/>
</dbReference>
<comment type="caution">
    <text evidence="11">The sequence shown here is derived from an EMBL/GenBank/DDBJ whole genome shotgun (WGS) entry which is preliminary data.</text>
</comment>
<accession>A0A177NVF7</accession>
<dbReference type="GO" id="GO:0004386">
    <property type="term" value="F:helicase activity"/>
    <property type="evidence" value="ECO:0007669"/>
    <property type="project" value="UniProtKB-KW"/>
</dbReference>
<feature type="domain" description="HD Cas3-type" evidence="10">
    <location>
        <begin position="102"/>
        <end position="323"/>
    </location>
</feature>
<evidence type="ECO:0000256" key="5">
    <source>
        <dbReference type="ARBA" id="ARBA00022801"/>
    </source>
</evidence>
<comment type="similarity">
    <text evidence="1">In the N-terminal section; belongs to the CRISPR-associated nuclease Cas3-HD family.</text>
</comment>
<keyword evidence="5" id="KW-0378">Hydrolase</keyword>
<dbReference type="InterPro" id="IPR054712">
    <property type="entry name" value="Cas3-like_dom"/>
</dbReference>
<reference evidence="11 12" key="1">
    <citation type="submission" date="2016-03" db="EMBL/GenBank/DDBJ databases">
        <authorList>
            <person name="Ploux O."/>
        </authorList>
    </citation>
    <scope>NUCLEOTIDE SEQUENCE [LARGE SCALE GENOMIC DNA]</scope>
    <source>
        <strain evidence="11 12">R-45370</strain>
    </source>
</reference>